<proteinExistence type="predicted"/>
<dbReference type="EMBL" id="GBXM01039785">
    <property type="protein sequence ID" value="JAH68792.1"/>
    <property type="molecule type" value="Transcribed_RNA"/>
</dbReference>
<sequence>MIYKHTQNIFIPSLKQDKPSKCTTVNNYSDEICHIH</sequence>
<protein>
    <submittedName>
        <fullName evidence="1">Uncharacterized protein</fullName>
    </submittedName>
</protein>
<evidence type="ECO:0000313" key="1">
    <source>
        <dbReference type="EMBL" id="JAH68792.1"/>
    </source>
</evidence>
<organism evidence="1">
    <name type="scientific">Anguilla anguilla</name>
    <name type="common">European freshwater eel</name>
    <name type="synonym">Muraena anguilla</name>
    <dbReference type="NCBI Taxonomy" id="7936"/>
    <lineage>
        <taxon>Eukaryota</taxon>
        <taxon>Metazoa</taxon>
        <taxon>Chordata</taxon>
        <taxon>Craniata</taxon>
        <taxon>Vertebrata</taxon>
        <taxon>Euteleostomi</taxon>
        <taxon>Actinopterygii</taxon>
        <taxon>Neopterygii</taxon>
        <taxon>Teleostei</taxon>
        <taxon>Anguilliformes</taxon>
        <taxon>Anguillidae</taxon>
        <taxon>Anguilla</taxon>
    </lineage>
</organism>
<accession>A0A0E9USL2</accession>
<name>A0A0E9USL2_ANGAN</name>
<reference evidence="1" key="1">
    <citation type="submission" date="2014-11" db="EMBL/GenBank/DDBJ databases">
        <authorList>
            <person name="Amaro Gonzalez C."/>
        </authorList>
    </citation>
    <scope>NUCLEOTIDE SEQUENCE</scope>
</reference>
<dbReference type="AlphaFoldDB" id="A0A0E9USL2"/>
<reference evidence="1" key="2">
    <citation type="journal article" date="2015" name="Fish Shellfish Immunol.">
        <title>Early steps in the European eel (Anguilla anguilla)-Vibrio vulnificus interaction in the gills: Role of the RtxA13 toxin.</title>
        <authorList>
            <person name="Callol A."/>
            <person name="Pajuelo D."/>
            <person name="Ebbesson L."/>
            <person name="Teles M."/>
            <person name="MacKenzie S."/>
            <person name="Amaro C."/>
        </authorList>
    </citation>
    <scope>NUCLEOTIDE SEQUENCE</scope>
</reference>